<keyword evidence="2 4" id="KW-0863">Zinc-finger</keyword>
<name>A0ABR4BX80_9HELO</name>
<protein>
    <recommendedName>
        <fullName evidence="5">MYND-type domain-containing protein</fullName>
    </recommendedName>
</protein>
<dbReference type="PROSITE" id="PS50865">
    <property type="entry name" value="ZF_MYND_2"/>
    <property type="match status" value="1"/>
</dbReference>
<dbReference type="InterPro" id="IPR002893">
    <property type="entry name" value="Znf_MYND"/>
</dbReference>
<dbReference type="Gene3D" id="6.10.140.2220">
    <property type="match status" value="1"/>
</dbReference>
<evidence type="ECO:0000256" key="3">
    <source>
        <dbReference type="ARBA" id="ARBA00022833"/>
    </source>
</evidence>
<keyword evidence="3" id="KW-0862">Zinc</keyword>
<evidence type="ECO:0000259" key="5">
    <source>
        <dbReference type="PROSITE" id="PS50865"/>
    </source>
</evidence>
<comment type="caution">
    <text evidence="6">The sequence shown here is derived from an EMBL/GenBank/DDBJ whole genome shotgun (WGS) entry which is preliminary data.</text>
</comment>
<reference evidence="6 7" key="1">
    <citation type="journal article" date="2024" name="Commun. Biol.">
        <title>Comparative genomic analysis of thermophilic fungi reveals convergent evolutionary adaptations and gene losses.</title>
        <authorList>
            <person name="Steindorff A.S."/>
            <person name="Aguilar-Pontes M.V."/>
            <person name="Robinson A.J."/>
            <person name="Andreopoulos B."/>
            <person name="LaButti K."/>
            <person name="Kuo A."/>
            <person name="Mondo S."/>
            <person name="Riley R."/>
            <person name="Otillar R."/>
            <person name="Haridas S."/>
            <person name="Lipzen A."/>
            <person name="Grimwood J."/>
            <person name="Schmutz J."/>
            <person name="Clum A."/>
            <person name="Reid I.D."/>
            <person name="Moisan M.C."/>
            <person name="Butler G."/>
            <person name="Nguyen T.T.M."/>
            <person name="Dewar K."/>
            <person name="Conant G."/>
            <person name="Drula E."/>
            <person name="Henrissat B."/>
            <person name="Hansel C."/>
            <person name="Singer S."/>
            <person name="Hutchinson M.I."/>
            <person name="de Vries R.P."/>
            <person name="Natvig D.O."/>
            <person name="Powell A.J."/>
            <person name="Tsang A."/>
            <person name="Grigoriev I.V."/>
        </authorList>
    </citation>
    <scope>NUCLEOTIDE SEQUENCE [LARGE SCALE GENOMIC DNA]</scope>
    <source>
        <strain evidence="6 7">CBS 494.80</strain>
    </source>
</reference>
<evidence type="ECO:0000313" key="7">
    <source>
        <dbReference type="Proteomes" id="UP001595075"/>
    </source>
</evidence>
<proteinExistence type="predicted"/>
<dbReference type="SUPFAM" id="SSF144232">
    <property type="entry name" value="HIT/MYND zinc finger-like"/>
    <property type="match status" value="1"/>
</dbReference>
<evidence type="ECO:0000256" key="1">
    <source>
        <dbReference type="ARBA" id="ARBA00022723"/>
    </source>
</evidence>
<gene>
    <name evidence="6" type="ORF">VTL71DRAFT_6536</name>
</gene>
<keyword evidence="7" id="KW-1185">Reference proteome</keyword>
<keyword evidence="1" id="KW-0479">Metal-binding</keyword>
<dbReference type="Pfam" id="PF01753">
    <property type="entry name" value="zf-MYND"/>
    <property type="match status" value="1"/>
</dbReference>
<dbReference type="PROSITE" id="PS01360">
    <property type="entry name" value="ZF_MYND_1"/>
    <property type="match status" value="1"/>
</dbReference>
<evidence type="ECO:0000256" key="2">
    <source>
        <dbReference type="ARBA" id="ARBA00022771"/>
    </source>
</evidence>
<evidence type="ECO:0000256" key="4">
    <source>
        <dbReference type="PROSITE-ProRule" id="PRU00134"/>
    </source>
</evidence>
<dbReference type="Proteomes" id="UP001595075">
    <property type="component" value="Unassembled WGS sequence"/>
</dbReference>
<evidence type="ECO:0000313" key="6">
    <source>
        <dbReference type="EMBL" id="KAL2062270.1"/>
    </source>
</evidence>
<accession>A0ABR4BX80</accession>
<organism evidence="6 7">
    <name type="scientific">Oculimacula yallundae</name>
    <dbReference type="NCBI Taxonomy" id="86028"/>
    <lineage>
        <taxon>Eukaryota</taxon>
        <taxon>Fungi</taxon>
        <taxon>Dikarya</taxon>
        <taxon>Ascomycota</taxon>
        <taxon>Pezizomycotina</taxon>
        <taxon>Leotiomycetes</taxon>
        <taxon>Helotiales</taxon>
        <taxon>Ploettnerulaceae</taxon>
        <taxon>Oculimacula</taxon>
    </lineage>
</organism>
<feature type="domain" description="MYND-type" evidence="5">
    <location>
        <begin position="6"/>
        <end position="42"/>
    </location>
</feature>
<dbReference type="EMBL" id="JAZHXI010000017">
    <property type="protein sequence ID" value="KAL2062270.1"/>
    <property type="molecule type" value="Genomic_DNA"/>
</dbReference>
<sequence>MDLPNCTICRKPSTEQCKTCNSAAYCSPACQNIDEPLHSLLCTKIRDFVKTTPRPADTDNTSHKLGILFPVDSNTPELIWVRNTVCFEDNGKSWDVSVDLKKYIPDAMNPRGPTRESGECNVDVYMGDSCYGRDKPNECLGHLLDGYQWTDGGEVISEHKWVGAVVVLRSKRMDDWDGNEDTWDDYGEPGAHKLFEDITLTEFRSALQYMGGSAWLYEAESKKENPYFIRNESEWTKAVKISCDGDMKILGKKRYRDVMVSSLHEIHNSDDGNQVSEISVHMGMALQVFKCGFQGRVVQAHNADKRIGAFENGDASVLMLRADPGNQHTWGTSDFEEWDRGMEPTVLIVRQNSEPINAKQVEALVNYIKEVLSQAFTCVVTGEPVFDPVTQTFEEPEDEEMFYEPKDIVNMYMKSAKFEAYFEWFKKEQMAEGDSTWVDIKSPRAV</sequence>